<reference evidence="3" key="1">
    <citation type="submission" date="2025-08" db="UniProtKB">
        <authorList>
            <consortium name="RefSeq"/>
        </authorList>
    </citation>
    <scope>IDENTIFICATION</scope>
</reference>
<keyword evidence="1" id="KW-0175">Coiled coil</keyword>
<feature type="coiled-coil region" evidence="1">
    <location>
        <begin position="81"/>
        <end position="290"/>
    </location>
</feature>
<dbReference type="KEGG" id="cgob:115003894"/>
<dbReference type="Proteomes" id="UP000504630">
    <property type="component" value="Chromosome 24"/>
</dbReference>
<dbReference type="AlphaFoldDB" id="A0A6J2P8K5"/>
<evidence type="ECO:0000256" key="1">
    <source>
        <dbReference type="SAM" id="Coils"/>
    </source>
</evidence>
<protein>
    <submittedName>
        <fullName evidence="3">Golgin subfamily A member 6-like protein 22</fullName>
    </submittedName>
</protein>
<dbReference type="RefSeq" id="XP_029281694.1">
    <property type="nucleotide sequence ID" value="XM_029425834.1"/>
</dbReference>
<gene>
    <name evidence="3" type="primary">LOC115003894</name>
</gene>
<keyword evidence="2" id="KW-1185">Reference proteome</keyword>
<proteinExistence type="predicted"/>
<accession>A0A6J2P8K5</accession>
<organism evidence="2 3">
    <name type="scientific">Cottoperca gobio</name>
    <name type="common">Frogmouth</name>
    <name type="synonym">Aphritis gobio</name>
    <dbReference type="NCBI Taxonomy" id="56716"/>
    <lineage>
        <taxon>Eukaryota</taxon>
        <taxon>Metazoa</taxon>
        <taxon>Chordata</taxon>
        <taxon>Craniata</taxon>
        <taxon>Vertebrata</taxon>
        <taxon>Euteleostomi</taxon>
        <taxon>Actinopterygii</taxon>
        <taxon>Neopterygii</taxon>
        <taxon>Teleostei</taxon>
        <taxon>Neoteleostei</taxon>
        <taxon>Acanthomorphata</taxon>
        <taxon>Eupercaria</taxon>
        <taxon>Perciformes</taxon>
        <taxon>Notothenioidei</taxon>
        <taxon>Bovichtidae</taxon>
        <taxon>Cottoperca</taxon>
    </lineage>
</organism>
<dbReference type="InParanoid" id="A0A6J2P8K5"/>
<name>A0A6J2P8K5_COTGO</name>
<feature type="coiled-coil region" evidence="1">
    <location>
        <begin position="7"/>
        <end position="34"/>
    </location>
</feature>
<evidence type="ECO:0000313" key="2">
    <source>
        <dbReference type="Proteomes" id="UP000504630"/>
    </source>
</evidence>
<dbReference type="GeneID" id="115003894"/>
<evidence type="ECO:0000313" key="3">
    <source>
        <dbReference type="RefSeq" id="XP_029281694.1"/>
    </source>
</evidence>
<feature type="coiled-coil region" evidence="1">
    <location>
        <begin position="404"/>
        <end position="458"/>
    </location>
</feature>
<dbReference type="OrthoDB" id="8965140at2759"/>
<sequence length="534" mass="63454">MAPRPAVSQMQNDLDFAYQEIRRLKVQVSGLTKQKYKILSEKEALVKKGQEDQLEIKGLNELLETQVKESVAGDTKSQQIISNHESDILKLERSLKFQKEQVSFAWDINNQRAASLRKRLQEEKQKVSELLSKEKDYIQNEKASEEKYTDLVEKFRKELDEKEQVWETKVRKIETEKKDLEEEFTKNLAETHHSWETKTTLLEVEFFKNLAVKRNSWEIEMKFLEAELKEVKDEKKVRVVNHHSLETSTHLMENKARQTEHDLAILVNEKQSWEAKAKQVEKEKKKMMDSFYNDMTERNRVFEITMALMEDGKRELEDVCLMMNKKRRGIFSRRRSEQRDVVLDRMKAKLREERNTETLDLTIDMTINDRNVISYHMGFAPGKQVLETQVKECIAGDTKSQQIISKHDSEILKLEKSLKFQKEQNSITWEINNQPCLRKRLQEEKQKVSELLSKEKDDIQNEKASQEKYTDLEEKFRKELAEKEQVWETKVRKMDAEKKDLEEKFYKALAETHHSWGTKIKLMEVEKKDLKESL</sequence>